<feature type="transmembrane region" description="Helical" evidence="6">
    <location>
        <begin position="323"/>
        <end position="347"/>
    </location>
</feature>
<dbReference type="GO" id="GO:0005886">
    <property type="term" value="C:plasma membrane"/>
    <property type="evidence" value="ECO:0007669"/>
    <property type="project" value="UniProtKB-SubCell"/>
</dbReference>
<gene>
    <name evidence="8" type="ORF">KDK95_09605</name>
</gene>
<evidence type="ECO:0000256" key="4">
    <source>
        <dbReference type="ARBA" id="ARBA00022989"/>
    </source>
</evidence>
<sequence>MLRRNRTRTPDLPASDGEWPRGLLARAGGWCARHAWTVVAVWLLILIGATVGHRALGGTYADDFNLSGSPSVTGINVLQAHDPAAGGQSGQIVFAVASGQLSTAESAIETSIGDVRKLPHVLSATDPLAGATTSKDGRTAYSTVQFDTNPVDLGSSYVAQVEQATAPARAAGVQVNYGETLGTAARPVTKDTASEGAGIAVAIIVLLVGFGSVLAAGLPIISALIGGAAGLGLLGMLAAATTFATVSPTLAIMMGLGVGIDYGLFLITRHRQQVIDGVAPDLAAARTLASSGRAVLTAALTVIVALLGLYASGLSFIGKLGLAAGITVAVGALSALTLVPALLGMAGRRIDRLRVRKPIAESAQTGSGWHAYAALVGRRPVTFLLGGLLVLCALAIPALSLRLGHIDAGADPVGYTDRVAYDQMSAAFGPGTNGPFTIVVDVQGIDAGRVSGLKTSLRSGLSSTADVASVAPIKATSDGDVLITTVTPVSGPQDAATVTLMSTLRDSTLPKAVAGTSATGYVTGTIALQLDFRNQVSSRLPLIIVVVIAAAFLLLLASFRSPVLALKAALCNLFSLGAAYGVVVAVFQWGWGSSLLGVGEKVPIESYVPMMMFAIVFGLSMDYEVFLLSRVREAWLARHDNHESVATGLSVTARVISCAALIMASVFFAFMLSNSVVVKMLALGLGVSVLIDATVVRLVIVPAAMFLMGSVNWWIPRWLDRILPHLGEEPIAERVAEADAEPVSS</sequence>
<feature type="transmembrane region" description="Helical" evidence="6">
    <location>
        <begin position="381"/>
        <end position="399"/>
    </location>
</feature>
<organism evidence="8 9">
    <name type="scientific">Actinospica acidithermotolerans</name>
    <dbReference type="NCBI Taxonomy" id="2828514"/>
    <lineage>
        <taxon>Bacteria</taxon>
        <taxon>Bacillati</taxon>
        <taxon>Actinomycetota</taxon>
        <taxon>Actinomycetes</taxon>
        <taxon>Catenulisporales</taxon>
        <taxon>Actinospicaceae</taxon>
        <taxon>Actinospica</taxon>
    </lineage>
</organism>
<dbReference type="PANTHER" id="PTHR33406">
    <property type="entry name" value="MEMBRANE PROTEIN MJ1562-RELATED"/>
    <property type="match status" value="1"/>
</dbReference>
<comment type="subcellular location">
    <subcellularLocation>
        <location evidence="1">Cell membrane</location>
        <topology evidence="1">Multi-pass membrane protein</topology>
    </subcellularLocation>
</comment>
<dbReference type="EMBL" id="JAGSOH010000019">
    <property type="protein sequence ID" value="MBR7826558.1"/>
    <property type="molecule type" value="Genomic_DNA"/>
</dbReference>
<feature type="transmembrane region" description="Helical" evidence="6">
    <location>
        <begin position="540"/>
        <end position="557"/>
    </location>
</feature>
<keyword evidence="3 6" id="KW-0812">Transmembrane</keyword>
<dbReference type="AlphaFoldDB" id="A0A941IIW5"/>
<evidence type="ECO:0000313" key="8">
    <source>
        <dbReference type="EMBL" id="MBR7826558.1"/>
    </source>
</evidence>
<feature type="transmembrane region" description="Helical" evidence="6">
    <location>
        <begin position="569"/>
        <end position="591"/>
    </location>
</feature>
<dbReference type="RefSeq" id="WP_212517707.1">
    <property type="nucleotide sequence ID" value="NZ_JAGSOH010000019.1"/>
</dbReference>
<dbReference type="PANTHER" id="PTHR33406:SF13">
    <property type="entry name" value="MEMBRANE PROTEIN YDFJ"/>
    <property type="match status" value="1"/>
</dbReference>
<evidence type="ECO:0000313" key="9">
    <source>
        <dbReference type="Proteomes" id="UP000676325"/>
    </source>
</evidence>
<keyword evidence="2" id="KW-1003">Cell membrane</keyword>
<evidence type="ECO:0000256" key="1">
    <source>
        <dbReference type="ARBA" id="ARBA00004651"/>
    </source>
</evidence>
<evidence type="ECO:0000256" key="5">
    <source>
        <dbReference type="ARBA" id="ARBA00023136"/>
    </source>
</evidence>
<evidence type="ECO:0000256" key="3">
    <source>
        <dbReference type="ARBA" id="ARBA00022692"/>
    </source>
</evidence>
<dbReference type="Proteomes" id="UP000676325">
    <property type="component" value="Unassembled WGS sequence"/>
</dbReference>
<evidence type="ECO:0000259" key="7">
    <source>
        <dbReference type="PROSITE" id="PS50156"/>
    </source>
</evidence>
<evidence type="ECO:0000256" key="2">
    <source>
        <dbReference type="ARBA" id="ARBA00022475"/>
    </source>
</evidence>
<dbReference type="InterPro" id="IPR004869">
    <property type="entry name" value="MMPL_dom"/>
</dbReference>
<reference evidence="8" key="1">
    <citation type="submission" date="2021-04" db="EMBL/GenBank/DDBJ databases">
        <title>Genome based classification of Actinospica acidithermotolerans sp. nov., an actinobacterium isolated from an Indonesian hot spring.</title>
        <authorList>
            <person name="Kusuma A.B."/>
            <person name="Putra K.E."/>
            <person name="Nafisah S."/>
            <person name="Loh J."/>
            <person name="Nouioui I."/>
            <person name="Goodfellow M."/>
        </authorList>
    </citation>
    <scope>NUCLEOTIDE SEQUENCE</scope>
    <source>
        <strain evidence="8">MGRD01-02</strain>
    </source>
</reference>
<keyword evidence="9" id="KW-1185">Reference proteome</keyword>
<feature type="transmembrane region" description="Helical" evidence="6">
    <location>
        <begin position="651"/>
        <end position="673"/>
    </location>
</feature>
<dbReference type="InterPro" id="IPR000731">
    <property type="entry name" value="SSD"/>
</dbReference>
<dbReference type="Gene3D" id="1.20.1640.10">
    <property type="entry name" value="Multidrug efflux transporter AcrB transmembrane domain"/>
    <property type="match status" value="2"/>
</dbReference>
<comment type="caution">
    <text evidence="8">The sequence shown here is derived from an EMBL/GenBank/DDBJ whole genome shotgun (WGS) entry which is preliminary data.</text>
</comment>
<keyword evidence="4 6" id="KW-1133">Transmembrane helix</keyword>
<feature type="transmembrane region" description="Helical" evidence="6">
    <location>
        <begin position="35"/>
        <end position="56"/>
    </location>
</feature>
<feature type="transmembrane region" description="Helical" evidence="6">
    <location>
        <begin position="223"/>
        <end position="244"/>
    </location>
</feature>
<dbReference type="InterPro" id="IPR050545">
    <property type="entry name" value="Mycobact_MmpL"/>
</dbReference>
<protein>
    <submittedName>
        <fullName evidence="8">MMPL family transporter</fullName>
    </submittedName>
</protein>
<feature type="transmembrane region" description="Helical" evidence="6">
    <location>
        <begin position="611"/>
        <end position="631"/>
    </location>
</feature>
<dbReference type="SUPFAM" id="SSF82866">
    <property type="entry name" value="Multidrug efflux transporter AcrB transmembrane domain"/>
    <property type="match status" value="2"/>
</dbReference>
<feature type="transmembrane region" description="Helical" evidence="6">
    <location>
        <begin position="250"/>
        <end position="267"/>
    </location>
</feature>
<feature type="transmembrane region" description="Helical" evidence="6">
    <location>
        <begin position="693"/>
        <end position="715"/>
    </location>
</feature>
<feature type="domain" description="SSD" evidence="7">
    <location>
        <begin position="214"/>
        <end position="345"/>
    </location>
</feature>
<dbReference type="Pfam" id="PF03176">
    <property type="entry name" value="MMPL"/>
    <property type="match status" value="2"/>
</dbReference>
<accession>A0A941IIW5</accession>
<proteinExistence type="predicted"/>
<feature type="transmembrane region" description="Helical" evidence="6">
    <location>
        <begin position="196"/>
        <end position="216"/>
    </location>
</feature>
<dbReference type="PROSITE" id="PS50156">
    <property type="entry name" value="SSD"/>
    <property type="match status" value="1"/>
</dbReference>
<feature type="transmembrane region" description="Helical" evidence="6">
    <location>
        <begin position="294"/>
        <end position="317"/>
    </location>
</feature>
<name>A0A941IIW5_9ACTN</name>
<keyword evidence="5 6" id="KW-0472">Membrane</keyword>
<evidence type="ECO:0000256" key="6">
    <source>
        <dbReference type="SAM" id="Phobius"/>
    </source>
</evidence>